<dbReference type="GeneID" id="37253742"/>
<name>A0A2L2TQ23_9HYPO</name>
<keyword evidence="2" id="KW-1185">Reference proteome</keyword>
<organism evidence="1 2">
    <name type="scientific">Fusarium venenatum</name>
    <dbReference type="NCBI Taxonomy" id="56646"/>
    <lineage>
        <taxon>Eukaryota</taxon>
        <taxon>Fungi</taxon>
        <taxon>Dikarya</taxon>
        <taxon>Ascomycota</taxon>
        <taxon>Pezizomycotina</taxon>
        <taxon>Sordariomycetes</taxon>
        <taxon>Hypocreomycetidae</taxon>
        <taxon>Hypocreales</taxon>
        <taxon>Nectriaceae</taxon>
        <taxon>Fusarium</taxon>
    </lineage>
</organism>
<dbReference type="STRING" id="56646.A0A2L2TQ23"/>
<reference evidence="2" key="1">
    <citation type="submission" date="2014-10" db="EMBL/GenBank/DDBJ databases">
        <authorList>
            <person name="King R."/>
        </authorList>
    </citation>
    <scope>NUCLEOTIDE SEQUENCE [LARGE SCALE GENOMIC DNA]</scope>
    <source>
        <strain evidence="2">A3/5</strain>
    </source>
</reference>
<dbReference type="AlphaFoldDB" id="A0A2L2TQ23"/>
<evidence type="ECO:0000313" key="1">
    <source>
        <dbReference type="EMBL" id="CEI65586.1"/>
    </source>
</evidence>
<dbReference type="KEGG" id="fvn:FVRRES_02098"/>
<proteinExistence type="predicted"/>
<dbReference type="RefSeq" id="XP_025589306.1">
    <property type="nucleotide sequence ID" value="XM_025730152.2"/>
</dbReference>
<dbReference type="Proteomes" id="UP000245910">
    <property type="component" value="Chromosome I"/>
</dbReference>
<accession>A0A2L2TQ23</accession>
<sequence length="351" mass="38619">MHDVGYSSGGKYIIEESSYSFMYSSRVIERVSDIATALEISPAGTILEGSLDHSGGGTFIDEEKFMAADVNLLVSVRLMTRTYISSEPDDFQGVDGFDPGLNEFHDSFGDSYISGCIQGGCFTSIISIRCLDKNDKDRVIRAIGEIAQTNNNPGDLSETLSSASKRLCDNSTFENTEISISDIHAVYEVAAKFPGQVAVHPQYTWAILTKHNASRTWNERIRLHKAPGMKFLDSSPVMRYTATLFDDFMKYKSLIGNVRDMLSNKTNTVGPTVDSFTKTTKNELVQNIIGEALLPSPTFKDILRLNGAESFRTTSGHSSDVSTTGFQDIRATVTSDVDSATHNEIYQEENG</sequence>
<dbReference type="EMBL" id="LN649229">
    <property type="protein sequence ID" value="CEI65586.1"/>
    <property type="molecule type" value="Genomic_DNA"/>
</dbReference>
<evidence type="ECO:0000313" key="2">
    <source>
        <dbReference type="Proteomes" id="UP000245910"/>
    </source>
</evidence>
<protein>
    <submittedName>
        <fullName evidence="1">Uncharacterized protein</fullName>
    </submittedName>
</protein>